<organism evidence="2 3">
    <name type="scientific">Pontibacter ruber</name>
    <dbReference type="NCBI Taxonomy" id="1343895"/>
    <lineage>
        <taxon>Bacteria</taxon>
        <taxon>Pseudomonadati</taxon>
        <taxon>Bacteroidota</taxon>
        <taxon>Cytophagia</taxon>
        <taxon>Cytophagales</taxon>
        <taxon>Hymenobacteraceae</taxon>
        <taxon>Pontibacter</taxon>
    </lineage>
</organism>
<gene>
    <name evidence="2" type="ORF">ACFSKP_20315</name>
</gene>
<evidence type="ECO:0000313" key="2">
    <source>
        <dbReference type="EMBL" id="MFD2248624.1"/>
    </source>
</evidence>
<keyword evidence="3" id="KW-1185">Reference proteome</keyword>
<dbReference type="CDD" id="cd02230">
    <property type="entry name" value="cupin_HP0902-like"/>
    <property type="match status" value="1"/>
</dbReference>
<sequence length="104" mass="11884">MEESTPFGMPELARQISYSPEKFQSKVIFELDKQKAILFAFSRGQQLKEHKTSHDVLLVALEGECDFSMDDVVQRLRAGQVYRIPADVPHALEAVTDFKMLLIK</sequence>
<name>A0ABW5D5T0_9BACT</name>
<dbReference type="Gene3D" id="2.60.120.10">
    <property type="entry name" value="Jelly Rolls"/>
    <property type="match status" value="1"/>
</dbReference>
<protein>
    <submittedName>
        <fullName evidence="2">Cupin domain-containing protein</fullName>
    </submittedName>
</protein>
<accession>A0ABW5D5T0</accession>
<proteinExistence type="predicted"/>
<dbReference type="InterPro" id="IPR013096">
    <property type="entry name" value="Cupin_2"/>
</dbReference>
<dbReference type="InterPro" id="IPR014710">
    <property type="entry name" value="RmlC-like_jellyroll"/>
</dbReference>
<dbReference type="Pfam" id="PF07883">
    <property type="entry name" value="Cupin_2"/>
    <property type="match status" value="1"/>
</dbReference>
<dbReference type="PANTHER" id="PTHR37694:SF1">
    <property type="entry name" value="SLR8022 PROTEIN"/>
    <property type="match status" value="1"/>
</dbReference>
<dbReference type="EMBL" id="JBHUIM010000004">
    <property type="protein sequence ID" value="MFD2248624.1"/>
    <property type="molecule type" value="Genomic_DNA"/>
</dbReference>
<dbReference type="RefSeq" id="WP_250432149.1">
    <property type="nucleotide sequence ID" value="NZ_JALPRR010000005.1"/>
</dbReference>
<evidence type="ECO:0000259" key="1">
    <source>
        <dbReference type="Pfam" id="PF07883"/>
    </source>
</evidence>
<dbReference type="InterPro" id="IPR011051">
    <property type="entry name" value="RmlC_Cupin_sf"/>
</dbReference>
<reference evidence="3" key="1">
    <citation type="journal article" date="2019" name="Int. J. Syst. Evol. Microbiol.">
        <title>The Global Catalogue of Microorganisms (GCM) 10K type strain sequencing project: providing services to taxonomists for standard genome sequencing and annotation.</title>
        <authorList>
            <consortium name="The Broad Institute Genomics Platform"/>
            <consortium name="The Broad Institute Genome Sequencing Center for Infectious Disease"/>
            <person name="Wu L."/>
            <person name="Ma J."/>
        </authorList>
    </citation>
    <scope>NUCLEOTIDE SEQUENCE [LARGE SCALE GENOMIC DNA]</scope>
    <source>
        <strain evidence="3">CGMCC 4.1782</strain>
    </source>
</reference>
<comment type="caution">
    <text evidence="2">The sequence shown here is derived from an EMBL/GenBank/DDBJ whole genome shotgun (WGS) entry which is preliminary data.</text>
</comment>
<dbReference type="PANTHER" id="PTHR37694">
    <property type="entry name" value="SLR8022 PROTEIN"/>
    <property type="match status" value="1"/>
</dbReference>
<evidence type="ECO:0000313" key="3">
    <source>
        <dbReference type="Proteomes" id="UP001597374"/>
    </source>
</evidence>
<dbReference type="SUPFAM" id="SSF51182">
    <property type="entry name" value="RmlC-like cupins"/>
    <property type="match status" value="1"/>
</dbReference>
<feature type="domain" description="Cupin type-2" evidence="1">
    <location>
        <begin position="41"/>
        <end position="101"/>
    </location>
</feature>
<dbReference type="Proteomes" id="UP001597374">
    <property type="component" value="Unassembled WGS sequence"/>
</dbReference>